<dbReference type="KEGG" id="mml:MLC_3550"/>
<dbReference type="EMBL" id="FQ377874">
    <property type="protein sequence ID" value="CBW54083.1"/>
    <property type="molecule type" value="Genomic_DNA"/>
</dbReference>
<feature type="signal peptide" evidence="2">
    <location>
        <begin position="1"/>
        <end position="18"/>
    </location>
</feature>
<dbReference type="AlphaFoldDB" id="F4MPQ1"/>
<name>F4MPQ1_MYCML</name>
<dbReference type="NCBIfam" id="NF038029">
    <property type="entry name" value="LP_plasma"/>
    <property type="match status" value="1"/>
</dbReference>
<evidence type="ECO:0000256" key="1">
    <source>
        <dbReference type="SAM" id="MobiDB-lite"/>
    </source>
</evidence>
<evidence type="ECO:0000313" key="3">
    <source>
        <dbReference type="EMBL" id="CBW54083.1"/>
    </source>
</evidence>
<feature type="compositionally biased region" description="Basic and acidic residues" evidence="1">
    <location>
        <begin position="89"/>
        <end position="110"/>
    </location>
</feature>
<feature type="region of interest" description="Disordered" evidence="1">
    <location>
        <begin position="86"/>
        <end position="141"/>
    </location>
</feature>
<evidence type="ECO:0008006" key="5">
    <source>
        <dbReference type="Google" id="ProtNLM"/>
    </source>
</evidence>
<reference evidence="4" key="2">
    <citation type="journal article" date="2011" name="BMC Genomics">
        <title>Mycoplasma mycoides, from mycoides Small Colony to capri. A microevolutionary perspective.</title>
        <authorList>
            <person name="Thiaucourt F."/>
            <person name="Manso-Silvan L."/>
            <person name="Salah W."/>
            <person name="Barbe V."/>
            <person name="Berger A."/>
            <person name="Jacob D."/>
            <person name="Breton M."/>
            <person name="Dupuy V."/>
            <person name="Lomenech A.M."/>
            <person name="Blanchard A."/>
            <person name="Sirand-Pugnet P."/>
        </authorList>
    </citation>
    <scope>NUCLEOTIDE SEQUENCE [LARGE SCALE GENOMIC DNA]</scope>
    <source>
        <strain evidence="4">95010</strain>
    </source>
</reference>
<protein>
    <recommendedName>
        <fullName evidence="5">Lipoprotein</fullName>
    </recommendedName>
</protein>
<evidence type="ECO:0000313" key="4">
    <source>
        <dbReference type="Proteomes" id="UP000010103"/>
    </source>
</evidence>
<keyword evidence="2" id="KW-0732">Signal</keyword>
<sequence length="141" mass="15369">MKKLLTLLGSFALIATSAAITVACKTPSQEIKADESDKAKKGETKEEKKTEPVVTATTAKKEVKAKSDAEIASELTRELFLLMGNSEVKNNKSTEKSRDILKEQEDKAERSVSLGTGSRRVGNPSNNVVNDWLKNFSGPKK</sequence>
<proteinExistence type="predicted"/>
<dbReference type="HOGENOM" id="CLU_1914737_0_0_14"/>
<dbReference type="RefSeq" id="WP_013729485.1">
    <property type="nucleotide sequence ID" value="NC_015431.1"/>
</dbReference>
<feature type="region of interest" description="Disordered" evidence="1">
    <location>
        <begin position="26"/>
        <end position="53"/>
    </location>
</feature>
<dbReference type="InterPro" id="IPR054816">
    <property type="entry name" value="Lipoprotein_mollicutes-type_CS"/>
</dbReference>
<dbReference type="PROSITE" id="PS51257">
    <property type="entry name" value="PROKAR_LIPOPROTEIN"/>
    <property type="match status" value="1"/>
</dbReference>
<organism evidence="3 4">
    <name type="scientific">Mycoplasma mycoides subsp. capri LC str. 95010</name>
    <dbReference type="NCBI Taxonomy" id="862259"/>
    <lineage>
        <taxon>Bacteria</taxon>
        <taxon>Bacillati</taxon>
        <taxon>Mycoplasmatota</taxon>
        <taxon>Mollicutes</taxon>
        <taxon>Mycoplasmataceae</taxon>
        <taxon>Mycoplasma</taxon>
    </lineage>
</organism>
<dbReference type="NCBIfam" id="NF045726">
    <property type="entry name" value="XXplasma_LP"/>
    <property type="match status" value="1"/>
</dbReference>
<evidence type="ECO:0000256" key="2">
    <source>
        <dbReference type="SAM" id="SignalP"/>
    </source>
</evidence>
<gene>
    <name evidence="3" type="ORF">MLC_3550</name>
</gene>
<accession>F4MPQ1</accession>
<reference evidence="4" key="1">
    <citation type="journal article" date="2011" name="BMC Genomics">
        <title>Mycoplasma mycoides, from "mycoides Small Colony" to "capri". A microevolutionary perspective.</title>
        <authorList>
            <person name="Thiaucourt F."/>
            <person name="Manso-Silvan L."/>
            <person name="Salah W."/>
            <person name="Barbe V."/>
            <person name="Berger A."/>
            <person name="Jacob D."/>
            <person name="Breton M."/>
            <person name="Dupuy V."/>
            <person name="Lomenech A.M."/>
            <person name="Blanchard A."/>
            <person name="Sirand-Pugnet P."/>
        </authorList>
    </citation>
    <scope>NUCLEOTIDE SEQUENCE [LARGE SCALE GENOMIC DNA]</scope>
    <source>
        <strain evidence="4">95010</strain>
    </source>
</reference>
<feature type="compositionally biased region" description="Basic and acidic residues" evidence="1">
    <location>
        <begin position="31"/>
        <end position="51"/>
    </location>
</feature>
<feature type="chain" id="PRO_5003313403" description="Lipoprotein" evidence="2">
    <location>
        <begin position="19"/>
        <end position="141"/>
    </location>
</feature>
<dbReference type="Proteomes" id="UP000010103">
    <property type="component" value="Chromosome"/>
</dbReference>